<dbReference type="SUPFAM" id="SSF56925">
    <property type="entry name" value="OMPA-like"/>
    <property type="match status" value="2"/>
</dbReference>
<feature type="chain" id="PRO_5016268574" description="Outer membrane protein beta-barrel domain-containing protein" evidence="6">
    <location>
        <begin position="24"/>
        <end position="450"/>
    </location>
</feature>
<feature type="domain" description="Outer membrane protein beta-barrel" evidence="7">
    <location>
        <begin position="244"/>
        <end position="418"/>
    </location>
</feature>
<evidence type="ECO:0000256" key="3">
    <source>
        <dbReference type="ARBA" id="ARBA00023136"/>
    </source>
</evidence>
<dbReference type="InterPro" id="IPR011250">
    <property type="entry name" value="OMP/PagP_B-barrel"/>
</dbReference>
<feature type="domain" description="Outer membrane protein beta-barrel" evidence="7">
    <location>
        <begin position="14"/>
        <end position="235"/>
    </location>
</feature>
<evidence type="ECO:0000256" key="1">
    <source>
        <dbReference type="ARBA" id="ARBA00004442"/>
    </source>
</evidence>
<evidence type="ECO:0000313" key="9">
    <source>
        <dbReference type="Proteomes" id="UP000249130"/>
    </source>
</evidence>
<dbReference type="InterPro" id="IPR051692">
    <property type="entry name" value="OMP-like"/>
</dbReference>
<evidence type="ECO:0000259" key="7">
    <source>
        <dbReference type="Pfam" id="PF13505"/>
    </source>
</evidence>
<dbReference type="Gene3D" id="2.40.160.20">
    <property type="match status" value="2"/>
</dbReference>
<dbReference type="PANTHER" id="PTHR34001">
    <property type="entry name" value="BLL7405 PROTEIN"/>
    <property type="match status" value="1"/>
</dbReference>
<dbReference type="AlphaFoldDB" id="A0A327KZM3"/>
<evidence type="ECO:0000256" key="6">
    <source>
        <dbReference type="SAM" id="SignalP"/>
    </source>
</evidence>
<sequence>MGRMRRVLLAGVAFFAFAGIAAAADLPARMPVKAPPVAPLAWNWTGFYIGGYFGNSLAQSSATNAYRPGEVHVNDMGIAAGATVGYNFQFAPSWLIGIEGDFGILGTNREFRDFNDTSITVAVKTDWYGTLRGRFGYVTGPSLLYVTGGGAVAKIRETFGGDTGVLGVEETTTRWGWTVGAGIETKLARGWSTTAEYLYIDFGDNSFVGNPYGAAATSTFSNKAHVLKTGLNYKFGEGPFDLTALFASPLSSPARWSGFYAGVNAGLGISNVKVPQVMAPSFNGEENVNGLGFAGGGHIGYNYLAFSNWLVGVEGDFSYLGIDDVHGDWYDTSSGFGTKTDWYGTARVRVGTSTGPAYIYSTGGVAFAKLTNEFAGVTSSATKTGWTLGGGIETALDDRWSARVEYLYMDFGTNEVTSFGDVAQFQNRIQVVRGGLTYSFNTPTPVVARY</sequence>
<reference evidence="8 9" key="1">
    <citation type="submission" date="2017-07" db="EMBL/GenBank/DDBJ databases">
        <title>Draft Genome Sequences of Select Purple Nonsulfur Bacteria.</title>
        <authorList>
            <person name="Lasarre B."/>
            <person name="Mckinlay J.B."/>
        </authorList>
    </citation>
    <scope>NUCLEOTIDE SEQUENCE [LARGE SCALE GENOMIC DNA]</scope>
    <source>
        <strain evidence="8 9">DSM 5909</strain>
    </source>
</reference>
<keyword evidence="2 6" id="KW-0732">Signal</keyword>
<evidence type="ECO:0000256" key="5">
    <source>
        <dbReference type="ARBA" id="ARBA00038306"/>
    </source>
</evidence>
<comment type="subcellular location">
    <subcellularLocation>
        <location evidence="1">Cell outer membrane</location>
    </subcellularLocation>
</comment>
<protein>
    <recommendedName>
        <fullName evidence="7">Outer membrane protein beta-barrel domain-containing protein</fullName>
    </recommendedName>
</protein>
<dbReference type="PANTHER" id="PTHR34001:SF3">
    <property type="entry name" value="BLL7405 PROTEIN"/>
    <property type="match status" value="1"/>
</dbReference>
<dbReference type="GO" id="GO:0009279">
    <property type="term" value="C:cell outer membrane"/>
    <property type="evidence" value="ECO:0007669"/>
    <property type="project" value="UniProtKB-SubCell"/>
</dbReference>
<dbReference type="OrthoDB" id="9815357at2"/>
<name>A0A327KZM3_9BRAD</name>
<evidence type="ECO:0000256" key="2">
    <source>
        <dbReference type="ARBA" id="ARBA00022729"/>
    </source>
</evidence>
<dbReference type="InterPro" id="IPR027385">
    <property type="entry name" value="Beta-barrel_OMP"/>
</dbReference>
<dbReference type="Proteomes" id="UP000249130">
    <property type="component" value="Unassembled WGS sequence"/>
</dbReference>
<evidence type="ECO:0000313" key="8">
    <source>
        <dbReference type="EMBL" id="RAI43681.1"/>
    </source>
</evidence>
<accession>A0A327KZM3</accession>
<comment type="caution">
    <text evidence="8">The sequence shown here is derived from an EMBL/GenBank/DDBJ whole genome shotgun (WGS) entry which is preliminary data.</text>
</comment>
<dbReference type="EMBL" id="NPEX01000076">
    <property type="protein sequence ID" value="RAI43681.1"/>
    <property type="molecule type" value="Genomic_DNA"/>
</dbReference>
<organism evidence="8 9">
    <name type="scientific">Rhodoplanes roseus</name>
    <dbReference type="NCBI Taxonomy" id="29409"/>
    <lineage>
        <taxon>Bacteria</taxon>
        <taxon>Pseudomonadati</taxon>
        <taxon>Pseudomonadota</taxon>
        <taxon>Alphaproteobacteria</taxon>
        <taxon>Hyphomicrobiales</taxon>
        <taxon>Nitrobacteraceae</taxon>
        <taxon>Rhodoplanes</taxon>
    </lineage>
</organism>
<keyword evidence="3" id="KW-0472">Membrane</keyword>
<gene>
    <name evidence="8" type="ORF">CH341_13050</name>
</gene>
<comment type="similarity">
    <text evidence="5">Belongs to the Omp25/RopB family.</text>
</comment>
<dbReference type="Pfam" id="PF13505">
    <property type="entry name" value="OMP_b-brl"/>
    <property type="match status" value="2"/>
</dbReference>
<proteinExistence type="inferred from homology"/>
<feature type="signal peptide" evidence="6">
    <location>
        <begin position="1"/>
        <end position="23"/>
    </location>
</feature>
<evidence type="ECO:0000256" key="4">
    <source>
        <dbReference type="ARBA" id="ARBA00023237"/>
    </source>
</evidence>
<keyword evidence="9" id="KW-1185">Reference proteome</keyword>
<keyword evidence="4" id="KW-0998">Cell outer membrane</keyword>